<dbReference type="Gene3D" id="3.40.830.10">
    <property type="entry name" value="LigB-like"/>
    <property type="match status" value="1"/>
</dbReference>
<comment type="caution">
    <text evidence="2">The sequence shown here is derived from an EMBL/GenBank/DDBJ whole genome shotgun (WGS) entry which is preliminary data.</text>
</comment>
<evidence type="ECO:0000313" key="2">
    <source>
        <dbReference type="EMBL" id="CAI8008823.1"/>
    </source>
</evidence>
<name>A0AA35RDQ3_GEOBA</name>
<evidence type="ECO:0000259" key="1">
    <source>
        <dbReference type="Pfam" id="PF02900"/>
    </source>
</evidence>
<dbReference type="InterPro" id="IPR004183">
    <property type="entry name" value="Xdiol_dOase_suB"/>
</dbReference>
<accession>A0AA35RDQ3</accession>
<gene>
    <name evidence="2" type="ORF">GBAR_LOCUS6008</name>
</gene>
<dbReference type="Proteomes" id="UP001174909">
    <property type="component" value="Unassembled WGS sequence"/>
</dbReference>
<dbReference type="GO" id="GO:0008198">
    <property type="term" value="F:ferrous iron binding"/>
    <property type="evidence" value="ECO:0007669"/>
    <property type="project" value="InterPro"/>
</dbReference>
<dbReference type="AlphaFoldDB" id="A0AA35RDQ3"/>
<dbReference type="Pfam" id="PF02900">
    <property type="entry name" value="LigB"/>
    <property type="match status" value="1"/>
</dbReference>
<feature type="domain" description="Extradiol ring-cleavage dioxygenase class III enzyme subunit B" evidence="1">
    <location>
        <begin position="225"/>
        <end position="320"/>
    </location>
</feature>
<protein>
    <submittedName>
        <fullName evidence="2">2,3-dihydroxyphenylpropionate/2,3-dihydroxicinnam ic acid 1,2-dioxygenase</fullName>
    </submittedName>
</protein>
<dbReference type="GO" id="GO:0016702">
    <property type="term" value="F:oxidoreductase activity, acting on single donors with incorporation of molecular oxygen, incorporation of two atoms of oxygen"/>
    <property type="evidence" value="ECO:0007669"/>
    <property type="project" value="UniProtKB-ARBA"/>
</dbReference>
<proteinExistence type="predicted"/>
<keyword evidence="3" id="KW-1185">Reference proteome</keyword>
<reference evidence="2" key="1">
    <citation type="submission" date="2023-03" db="EMBL/GenBank/DDBJ databases">
        <authorList>
            <person name="Steffen K."/>
            <person name="Cardenas P."/>
        </authorList>
    </citation>
    <scope>NUCLEOTIDE SEQUENCE</scope>
</reference>
<sequence length="346" mass="39829">MGEILGIGATHYPPGLVPDEYKPWPLIRMLKTNRIPEHMKNPANWPAEMQAEWGNDEGITAHKAHRAKVFNAFRKLREEIDAFNPDFIVLWGDDQYENFREDIIPPFCVLAYDQIDFQPYHRIGDRPNVWDEPKDKVFSVPGHQAAGRYLTRRLIEQGVDMAYAYKPLHEKAGLGHAFANTLLFLDLDRKGFNYPVLPVAVNCYGSNVVRMRGGAEVFEEELDPPSPTPRRCFEVGQATARALIDSPYRVVLMASSSWSHAFLTEKNSWVYPDLEADRVLLEALRKGEYDTWKNWTLHQVENSGQQETLNWQCLVGAMAELDRRPDYLEWAECWSFNAPKCLAVFK</sequence>
<organism evidence="2 3">
    <name type="scientific">Geodia barretti</name>
    <name type="common">Barrett's horny sponge</name>
    <dbReference type="NCBI Taxonomy" id="519541"/>
    <lineage>
        <taxon>Eukaryota</taxon>
        <taxon>Metazoa</taxon>
        <taxon>Porifera</taxon>
        <taxon>Demospongiae</taxon>
        <taxon>Heteroscleromorpha</taxon>
        <taxon>Tetractinellida</taxon>
        <taxon>Astrophorina</taxon>
        <taxon>Geodiidae</taxon>
        <taxon>Geodia</taxon>
    </lineage>
</organism>
<dbReference type="SUPFAM" id="SSF53213">
    <property type="entry name" value="LigB-like"/>
    <property type="match status" value="1"/>
</dbReference>
<dbReference type="EMBL" id="CASHTH010000901">
    <property type="protein sequence ID" value="CAI8008823.1"/>
    <property type="molecule type" value="Genomic_DNA"/>
</dbReference>
<evidence type="ECO:0000313" key="3">
    <source>
        <dbReference type="Proteomes" id="UP001174909"/>
    </source>
</evidence>